<dbReference type="EMBL" id="KI517609">
    <property type="protein sequence ID" value="ESQ37293.1"/>
    <property type="molecule type" value="Genomic_DNA"/>
</dbReference>
<dbReference type="AlphaFoldDB" id="V4LC02"/>
<dbReference type="Pfam" id="PF20431">
    <property type="entry name" value="E_motif"/>
    <property type="match status" value="1"/>
</dbReference>
<accession>V4LC02</accession>
<dbReference type="GO" id="GO:0003723">
    <property type="term" value="F:RNA binding"/>
    <property type="evidence" value="ECO:0007669"/>
    <property type="project" value="InterPro"/>
</dbReference>
<organism evidence="3 4">
    <name type="scientific">Eutrema salsugineum</name>
    <name type="common">Saltwater cress</name>
    <name type="synonym">Sisymbrium salsugineum</name>
    <dbReference type="NCBI Taxonomy" id="72664"/>
    <lineage>
        <taxon>Eukaryota</taxon>
        <taxon>Viridiplantae</taxon>
        <taxon>Streptophyta</taxon>
        <taxon>Embryophyta</taxon>
        <taxon>Tracheophyta</taxon>
        <taxon>Spermatophyta</taxon>
        <taxon>Magnoliopsida</taxon>
        <taxon>eudicotyledons</taxon>
        <taxon>Gunneridae</taxon>
        <taxon>Pentapetalae</taxon>
        <taxon>rosids</taxon>
        <taxon>malvids</taxon>
        <taxon>Brassicales</taxon>
        <taxon>Brassicaceae</taxon>
        <taxon>Eutremeae</taxon>
        <taxon>Eutrema</taxon>
    </lineage>
</organism>
<sequence>HLSSTCHSLKRRQLRNYHNKFSAASLYYRQSKALMFDEMRNRDASCYNAMIRGLTVHGFSQKAIKLYKSLISQGLIPDEATFVVTISACSHSGLVEDGLQIFHSMKAVYGIEPKVEHYGCLVDLLGRSGRLEEAEEKNASRRCHNDCGDRFLGQLKSTMIWRGKWKGVEITSFCFNIYAGVNRWGDVEKTLELMKDHRVSKSPGISTIS</sequence>
<dbReference type="Gramene" id="ESQ37293">
    <property type="protein sequence ID" value="ESQ37293"/>
    <property type="gene ID" value="EUTSA_v10002823mg"/>
</dbReference>
<keyword evidence="1" id="KW-0677">Repeat</keyword>
<protein>
    <recommendedName>
        <fullName evidence="5">Pentacotripeptide-repeat region of PRORP domain-containing protein</fullName>
    </recommendedName>
</protein>
<evidence type="ECO:0000313" key="3">
    <source>
        <dbReference type="EMBL" id="ESQ37293.1"/>
    </source>
</evidence>
<dbReference type="PROSITE" id="PS51375">
    <property type="entry name" value="PPR"/>
    <property type="match status" value="1"/>
</dbReference>
<dbReference type="eggNOG" id="KOG4197">
    <property type="taxonomic scope" value="Eukaryota"/>
</dbReference>
<evidence type="ECO:0000313" key="4">
    <source>
        <dbReference type="Proteomes" id="UP000030689"/>
    </source>
</evidence>
<evidence type="ECO:0008006" key="5">
    <source>
        <dbReference type="Google" id="ProtNLM"/>
    </source>
</evidence>
<name>V4LC02_EUTSA</name>
<reference evidence="3 4" key="1">
    <citation type="journal article" date="2013" name="Front. Plant Sci.">
        <title>The Reference Genome of the Halophytic Plant Eutrema salsugineum.</title>
        <authorList>
            <person name="Yang R."/>
            <person name="Jarvis D.E."/>
            <person name="Chen H."/>
            <person name="Beilstein M.A."/>
            <person name="Grimwood J."/>
            <person name="Jenkins J."/>
            <person name="Shu S."/>
            <person name="Prochnik S."/>
            <person name="Xin M."/>
            <person name="Ma C."/>
            <person name="Schmutz J."/>
            <person name="Wing R.A."/>
            <person name="Mitchell-Olds T."/>
            <person name="Schumaker K.S."/>
            <person name="Wang X."/>
        </authorList>
    </citation>
    <scope>NUCLEOTIDE SEQUENCE [LARGE SCALE GENOMIC DNA]</scope>
</reference>
<keyword evidence="4" id="KW-1185">Reference proteome</keyword>
<proteinExistence type="predicted"/>
<evidence type="ECO:0000256" key="2">
    <source>
        <dbReference type="PROSITE-ProRule" id="PRU00708"/>
    </source>
</evidence>
<gene>
    <name evidence="3" type="ORF">EUTSA_v10002823mg</name>
</gene>
<evidence type="ECO:0000256" key="1">
    <source>
        <dbReference type="ARBA" id="ARBA00022737"/>
    </source>
</evidence>
<feature type="repeat" description="PPR" evidence="2">
    <location>
        <begin position="43"/>
        <end position="77"/>
    </location>
</feature>
<dbReference type="Gene3D" id="1.25.40.10">
    <property type="entry name" value="Tetratricopeptide repeat domain"/>
    <property type="match status" value="1"/>
</dbReference>
<dbReference type="PANTHER" id="PTHR47926">
    <property type="entry name" value="PENTATRICOPEPTIDE REPEAT-CONTAINING PROTEIN"/>
    <property type="match status" value="1"/>
</dbReference>
<dbReference type="InterPro" id="IPR011990">
    <property type="entry name" value="TPR-like_helical_dom_sf"/>
</dbReference>
<dbReference type="KEGG" id="eus:EUTSA_v10002823mg"/>
<dbReference type="InterPro" id="IPR002885">
    <property type="entry name" value="PPR_rpt"/>
</dbReference>
<dbReference type="InterPro" id="IPR046848">
    <property type="entry name" value="E_motif"/>
</dbReference>
<dbReference type="Proteomes" id="UP000030689">
    <property type="component" value="Unassembled WGS sequence"/>
</dbReference>
<feature type="non-terminal residue" evidence="3">
    <location>
        <position position="1"/>
    </location>
</feature>
<dbReference type="NCBIfam" id="TIGR00756">
    <property type="entry name" value="PPR"/>
    <property type="match status" value="2"/>
</dbReference>
<dbReference type="Pfam" id="PF13041">
    <property type="entry name" value="PPR_2"/>
    <property type="match status" value="1"/>
</dbReference>
<dbReference type="Pfam" id="PF01535">
    <property type="entry name" value="PPR"/>
    <property type="match status" value="1"/>
</dbReference>
<dbReference type="GO" id="GO:0009451">
    <property type="term" value="P:RNA modification"/>
    <property type="evidence" value="ECO:0007669"/>
    <property type="project" value="InterPro"/>
</dbReference>
<dbReference type="InterPro" id="IPR046960">
    <property type="entry name" value="PPR_At4g14850-like_plant"/>
</dbReference>